<dbReference type="Proteomes" id="UP000318711">
    <property type="component" value="Unassembled WGS sequence"/>
</dbReference>
<dbReference type="InterPro" id="IPR000421">
    <property type="entry name" value="FA58C"/>
</dbReference>
<dbReference type="Gene3D" id="2.60.120.260">
    <property type="entry name" value="Galactose-binding domain-like"/>
    <property type="match status" value="1"/>
</dbReference>
<proteinExistence type="predicted"/>
<feature type="domain" description="F5/8 type C" evidence="2">
    <location>
        <begin position="123"/>
        <end position="216"/>
    </location>
</feature>
<feature type="transmembrane region" description="Helical" evidence="1">
    <location>
        <begin position="32"/>
        <end position="52"/>
    </location>
</feature>
<sequence length="330" mass="36672">MFTHHLHNKLNEQYSWYKRWHQWEHHHKVHRGVLVIYTLAIFGLIVASMYPAPQAKVGASPNQAVLTSQADWEAGTSNNIDSILSSGSIKINDKSLSEGSLSLTNLYNEDNSRVTATMFDSDKAKPVDSNLSTSWGGASTSVFSWQMNFGKSYNITQFNCYNVDTVEGPLGFNPYLSSNGSDWTLVGECPLNPGSWYNNAFSPAKTGQYIKLERPAHPLGWNTIVSELAIYINSPATATHTTGLTQLNGGTNFFEWQTFSPTYTKPANTNVQYRFRTSTNGSDWTSWTAYQTPTSGSSLDITSLVTSRTGSTDNPTFYKYLQVETKLSST</sequence>
<evidence type="ECO:0000259" key="2">
    <source>
        <dbReference type="Pfam" id="PF00754"/>
    </source>
</evidence>
<keyword evidence="1" id="KW-0812">Transmembrane</keyword>
<evidence type="ECO:0000313" key="3">
    <source>
        <dbReference type="EMBL" id="TSC96010.1"/>
    </source>
</evidence>
<organism evidence="3 4">
    <name type="scientific">Candidatus Berkelbacteria bacterium Licking1014_2</name>
    <dbReference type="NCBI Taxonomy" id="2017146"/>
    <lineage>
        <taxon>Bacteria</taxon>
        <taxon>Candidatus Berkelbacteria</taxon>
    </lineage>
</organism>
<name>A0A554LT01_9BACT</name>
<evidence type="ECO:0000313" key="4">
    <source>
        <dbReference type="Proteomes" id="UP000318711"/>
    </source>
</evidence>
<dbReference type="EMBL" id="VMGL01000049">
    <property type="protein sequence ID" value="TSC96010.1"/>
    <property type="molecule type" value="Genomic_DNA"/>
</dbReference>
<comment type="caution">
    <text evidence="3">The sequence shown here is derived from an EMBL/GenBank/DDBJ whole genome shotgun (WGS) entry which is preliminary data.</text>
</comment>
<accession>A0A554LT01</accession>
<reference evidence="3 4" key="1">
    <citation type="submission" date="2017-07" db="EMBL/GenBank/DDBJ databases">
        <title>Mechanisms for carbon and nitrogen cycling indicate functional differentiation within the Candidate Phyla Radiation.</title>
        <authorList>
            <person name="Danczak R.E."/>
            <person name="Johnston M.D."/>
            <person name="Kenah C."/>
            <person name="Slattery M."/>
            <person name="Wrighton K.C."/>
            <person name="Wilkins M.J."/>
        </authorList>
    </citation>
    <scope>NUCLEOTIDE SEQUENCE [LARGE SCALE GENOMIC DNA]</scope>
    <source>
        <strain evidence="3">Licking1014_2</strain>
    </source>
</reference>
<protein>
    <recommendedName>
        <fullName evidence="2">F5/8 type C domain-containing protein</fullName>
    </recommendedName>
</protein>
<feature type="non-terminal residue" evidence="3">
    <location>
        <position position="330"/>
    </location>
</feature>
<evidence type="ECO:0000256" key="1">
    <source>
        <dbReference type="SAM" id="Phobius"/>
    </source>
</evidence>
<dbReference type="SUPFAM" id="SSF49785">
    <property type="entry name" value="Galactose-binding domain-like"/>
    <property type="match status" value="1"/>
</dbReference>
<dbReference type="InterPro" id="IPR008979">
    <property type="entry name" value="Galactose-bd-like_sf"/>
</dbReference>
<dbReference type="AlphaFoldDB" id="A0A554LT01"/>
<keyword evidence="1" id="KW-0472">Membrane</keyword>
<keyword evidence="1" id="KW-1133">Transmembrane helix</keyword>
<dbReference type="Pfam" id="PF00754">
    <property type="entry name" value="F5_F8_type_C"/>
    <property type="match status" value="1"/>
</dbReference>
<gene>
    <name evidence="3" type="ORF">CEN88_403</name>
</gene>